<evidence type="ECO:0000259" key="2">
    <source>
        <dbReference type="Pfam" id="PF00535"/>
    </source>
</evidence>
<feature type="non-terminal residue" evidence="4">
    <location>
        <position position="264"/>
    </location>
</feature>
<dbReference type="Pfam" id="PF02709">
    <property type="entry name" value="Glyco_transf_7C"/>
    <property type="match status" value="1"/>
</dbReference>
<evidence type="ECO:0000256" key="1">
    <source>
        <dbReference type="ARBA" id="ARBA00022679"/>
    </source>
</evidence>
<keyword evidence="1" id="KW-0808">Transferase</keyword>
<dbReference type="PANTHER" id="PTHR43685:SF2">
    <property type="entry name" value="GLYCOSYLTRANSFERASE 2-LIKE DOMAIN-CONTAINING PROTEIN"/>
    <property type="match status" value="1"/>
</dbReference>
<dbReference type="InterPro" id="IPR050834">
    <property type="entry name" value="Glycosyltransf_2"/>
</dbReference>
<organism evidence="4">
    <name type="scientific">marine metagenome</name>
    <dbReference type="NCBI Taxonomy" id="408172"/>
    <lineage>
        <taxon>unclassified sequences</taxon>
        <taxon>metagenomes</taxon>
        <taxon>ecological metagenomes</taxon>
    </lineage>
</organism>
<dbReference type="PANTHER" id="PTHR43685">
    <property type="entry name" value="GLYCOSYLTRANSFERASE"/>
    <property type="match status" value="1"/>
</dbReference>
<accession>A0A382MS90</accession>
<dbReference type="InterPro" id="IPR001173">
    <property type="entry name" value="Glyco_trans_2-like"/>
</dbReference>
<dbReference type="SUPFAM" id="SSF53448">
    <property type="entry name" value="Nucleotide-diphospho-sugar transferases"/>
    <property type="match status" value="1"/>
</dbReference>
<gene>
    <name evidence="4" type="ORF">METZ01_LOCUS304284</name>
</gene>
<evidence type="ECO:0008006" key="5">
    <source>
        <dbReference type="Google" id="ProtNLM"/>
    </source>
</evidence>
<dbReference type="InterPro" id="IPR027791">
    <property type="entry name" value="Galactosyl_T_C"/>
</dbReference>
<name>A0A382MS90_9ZZZZ</name>
<reference evidence="4" key="1">
    <citation type="submission" date="2018-05" db="EMBL/GenBank/DDBJ databases">
        <authorList>
            <person name="Lanie J.A."/>
            <person name="Ng W.-L."/>
            <person name="Kazmierczak K.M."/>
            <person name="Andrzejewski T.M."/>
            <person name="Davidsen T.M."/>
            <person name="Wayne K.J."/>
            <person name="Tettelin H."/>
            <person name="Glass J.I."/>
            <person name="Rusch D."/>
            <person name="Podicherti R."/>
            <person name="Tsui H.-C.T."/>
            <person name="Winkler M.E."/>
        </authorList>
    </citation>
    <scope>NUCLEOTIDE SEQUENCE</scope>
</reference>
<dbReference type="InterPro" id="IPR029044">
    <property type="entry name" value="Nucleotide-diphossugar_trans"/>
</dbReference>
<feature type="domain" description="Glycosyltransferase 2-like" evidence="2">
    <location>
        <begin position="2"/>
        <end position="149"/>
    </location>
</feature>
<feature type="domain" description="Galactosyltransferase C-terminal" evidence="3">
    <location>
        <begin position="164"/>
        <end position="228"/>
    </location>
</feature>
<dbReference type="EMBL" id="UINC01095387">
    <property type="protein sequence ID" value="SVC51430.1"/>
    <property type="molecule type" value="Genomic_DNA"/>
</dbReference>
<dbReference type="AlphaFoldDB" id="A0A382MS90"/>
<evidence type="ECO:0000313" key="4">
    <source>
        <dbReference type="EMBL" id="SVC51430.1"/>
    </source>
</evidence>
<dbReference type="Pfam" id="PF00535">
    <property type="entry name" value="Glycos_transf_2"/>
    <property type="match status" value="1"/>
</dbReference>
<proteinExistence type="predicted"/>
<sequence length="264" mass="30516">MIISTYNRKEALNQVLESIKFQTYLPDEIVVCDDGSREDSGVLVKNHQKDFPCILKHVWQKDNGFRVAASRNNGINELSGDVEYIVIIDGDMILHPKFIEDHIHFAENNCFTQGSRVLISEEKTTQILSGGKINSIFSFFSKGINKRKNTIYLRFFSSFLDRPNKKLKGIRACNMGFWKKDLYSVNGFNEKFVGWGREDSELVVRLFNKGIMRKNIKFSAIAYHMYHEEKSKSDISDNDQYLFETVGSKISWCNEGLIKSENHE</sequence>
<dbReference type="GO" id="GO:0016740">
    <property type="term" value="F:transferase activity"/>
    <property type="evidence" value="ECO:0007669"/>
    <property type="project" value="UniProtKB-KW"/>
</dbReference>
<dbReference type="Gene3D" id="3.90.550.10">
    <property type="entry name" value="Spore Coat Polysaccharide Biosynthesis Protein SpsA, Chain A"/>
    <property type="match status" value="1"/>
</dbReference>
<dbReference type="CDD" id="cd06420">
    <property type="entry name" value="GT2_Chondriotin_Pol_N"/>
    <property type="match status" value="1"/>
</dbReference>
<protein>
    <recommendedName>
        <fullName evidence="5">Glycosyltransferase 2-like domain-containing protein</fullName>
    </recommendedName>
</protein>
<evidence type="ECO:0000259" key="3">
    <source>
        <dbReference type="Pfam" id="PF02709"/>
    </source>
</evidence>